<proteinExistence type="predicted"/>
<keyword evidence="3" id="KW-1185">Reference proteome</keyword>
<name>A0A0D9W132_9ORYZ</name>
<reference evidence="3" key="2">
    <citation type="submission" date="2013-12" db="EMBL/GenBank/DDBJ databases">
        <authorList>
            <person name="Yu Y."/>
            <person name="Lee S."/>
            <person name="de Baynast K."/>
            <person name="Wissotski M."/>
            <person name="Liu L."/>
            <person name="Talag J."/>
            <person name="Goicoechea J."/>
            <person name="Angelova A."/>
            <person name="Jetty R."/>
            <person name="Kudrna D."/>
            <person name="Golser W."/>
            <person name="Rivera L."/>
            <person name="Zhang J."/>
            <person name="Wing R."/>
        </authorList>
    </citation>
    <scope>NUCLEOTIDE SEQUENCE</scope>
</reference>
<evidence type="ECO:0000313" key="3">
    <source>
        <dbReference type="Proteomes" id="UP000032180"/>
    </source>
</evidence>
<dbReference type="EnsemblPlants" id="LPERR03G34170.1">
    <property type="protein sequence ID" value="LPERR03G34170.1"/>
    <property type="gene ID" value="LPERR03G34170"/>
</dbReference>
<reference evidence="2 3" key="1">
    <citation type="submission" date="2012-08" db="EMBL/GenBank/DDBJ databases">
        <title>Oryza genome evolution.</title>
        <authorList>
            <person name="Wing R.A."/>
        </authorList>
    </citation>
    <scope>NUCLEOTIDE SEQUENCE</scope>
</reference>
<dbReference type="Proteomes" id="UP000032180">
    <property type="component" value="Chromosome 3"/>
</dbReference>
<dbReference type="eggNOG" id="ENOG502SD8T">
    <property type="taxonomic scope" value="Eukaryota"/>
</dbReference>
<dbReference type="AlphaFoldDB" id="A0A0D9W132"/>
<sequence length="79" mass="8345">MKPHFPGEGSGSWAHEVKQALRDKLRRAYATAGAARPAATASCGPSNGDDCRSSAAEDPIRRVILCMHSHGLLDCKANA</sequence>
<organism evidence="2 3">
    <name type="scientific">Leersia perrieri</name>
    <dbReference type="NCBI Taxonomy" id="77586"/>
    <lineage>
        <taxon>Eukaryota</taxon>
        <taxon>Viridiplantae</taxon>
        <taxon>Streptophyta</taxon>
        <taxon>Embryophyta</taxon>
        <taxon>Tracheophyta</taxon>
        <taxon>Spermatophyta</taxon>
        <taxon>Magnoliopsida</taxon>
        <taxon>Liliopsida</taxon>
        <taxon>Poales</taxon>
        <taxon>Poaceae</taxon>
        <taxon>BOP clade</taxon>
        <taxon>Oryzoideae</taxon>
        <taxon>Oryzeae</taxon>
        <taxon>Oryzinae</taxon>
        <taxon>Leersia</taxon>
    </lineage>
</organism>
<dbReference type="HOGENOM" id="CLU_2745026_0_0_1"/>
<accession>A0A0D9W132</accession>
<evidence type="ECO:0000313" key="2">
    <source>
        <dbReference type="EnsemblPlants" id="LPERR03G34170.1"/>
    </source>
</evidence>
<evidence type="ECO:0000256" key="1">
    <source>
        <dbReference type="SAM" id="MobiDB-lite"/>
    </source>
</evidence>
<dbReference type="Gramene" id="LPERR03G34170.1">
    <property type="protein sequence ID" value="LPERR03G34170.1"/>
    <property type="gene ID" value="LPERR03G34170"/>
</dbReference>
<protein>
    <submittedName>
        <fullName evidence="2">Uncharacterized protein</fullName>
    </submittedName>
</protein>
<reference evidence="2" key="3">
    <citation type="submission" date="2015-04" db="UniProtKB">
        <authorList>
            <consortium name="EnsemblPlants"/>
        </authorList>
    </citation>
    <scope>IDENTIFICATION</scope>
</reference>
<feature type="region of interest" description="Disordered" evidence="1">
    <location>
        <begin position="33"/>
        <end position="54"/>
    </location>
</feature>